<dbReference type="InterPro" id="IPR012338">
    <property type="entry name" value="Beta-lactam/transpept-like"/>
</dbReference>
<dbReference type="Proteomes" id="UP000185151">
    <property type="component" value="Unassembled WGS sequence"/>
</dbReference>
<accession>A0A1N6KVZ7</accession>
<keyword evidence="3" id="KW-1185">Reference proteome</keyword>
<dbReference type="Pfam" id="PF00144">
    <property type="entry name" value="Beta-lactamase"/>
    <property type="match status" value="1"/>
</dbReference>
<protein>
    <submittedName>
        <fullName evidence="2">CubicO group peptidase, beta-lactamase class C family</fullName>
    </submittedName>
</protein>
<dbReference type="PANTHER" id="PTHR43283">
    <property type="entry name" value="BETA-LACTAMASE-RELATED"/>
    <property type="match status" value="1"/>
</dbReference>
<proteinExistence type="predicted"/>
<reference evidence="2 3" key="1">
    <citation type="submission" date="2016-11" db="EMBL/GenBank/DDBJ databases">
        <authorList>
            <person name="Jaros S."/>
            <person name="Januszkiewicz K."/>
            <person name="Wedrychowicz H."/>
        </authorList>
    </citation>
    <scope>NUCLEOTIDE SEQUENCE [LARGE SCALE GENOMIC DNA]</scope>
    <source>
        <strain evidence="2 3">GAS95</strain>
    </source>
</reference>
<dbReference type="EMBL" id="FSRU01000002">
    <property type="protein sequence ID" value="SIO60567.1"/>
    <property type="molecule type" value="Genomic_DNA"/>
</dbReference>
<sequence length="478" mass="52135">MGVDADAIVAFLDAVEAADLDLHALMIHRNAHVVTEAWRWPYRADRPRNLHSVAKSFTACAIGLALEEGRFRLDDKVVSFFPEALPAGVSDWLAAMTIEDLLTMRVGHAGETSGAQWRALGTSWTEAFFRIPIVDKPGGAFLYTSAASYMLSAILSRATGETLHDYLKPRLLEPLGIKGESWDIGPDGINPGGNGLIAKTADMLKLGILHAQNGVWEGKRVLSEAWVAEATRAHVESGRYGYHWWTSPDGGSYSAIGKFVQMAVVFPAHGATLAVTGAIKGSAKLRPFIDRYFPAAFDAVLTDGPAADARLGARIVEWQKEDAPVAWKAPYLRATQASDTNGGAARSGASTRRFVMQPNAQGIRALQLAFTDGDCTLRLDDADGQHVIVAGFDRWIESPNEMPGSDLHHGYHLRGSPVLARACWLDTSRLQMTWIFAETAFRDTVVCEFAGQQIVFRREVNINSGALRYDEVVGTLQE</sequence>
<feature type="domain" description="Beta-lactamase-related" evidence="1">
    <location>
        <begin position="25"/>
        <end position="277"/>
    </location>
</feature>
<evidence type="ECO:0000313" key="2">
    <source>
        <dbReference type="EMBL" id="SIO60567.1"/>
    </source>
</evidence>
<dbReference type="PANTHER" id="PTHR43283:SF7">
    <property type="entry name" value="BETA-LACTAMASE-RELATED DOMAIN-CONTAINING PROTEIN"/>
    <property type="match status" value="1"/>
</dbReference>
<dbReference type="AlphaFoldDB" id="A0A1N6KVZ7"/>
<gene>
    <name evidence="2" type="ORF">SAMN05444165_4918</name>
</gene>
<dbReference type="InterPro" id="IPR001466">
    <property type="entry name" value="Beta-lactam-related"/>
</dbReference>
<evidence type="ECO:0000259" key="1">
    <source>
        <dbReference type="Pfam" id="PF00144"/>
    </source>
</evidence>
<dbReference type="SUPFAM" id="SSF56601">
    <property type="entry name" value="beta-lactamase/transpeptidase-like"/>
    <property type="match status" value="1"/>
</dbReference>
<evidence type="ECO:0000313" key="3">
    <source>
        <dbReference type="Proteomes" id="UP000185151"/>
    </source>
</evidence>
<dbReference type="InterPro" id="IPR050789">
    <property type="entry name" value="Diverse_Enzym_Activities"/>
</dbReference>
<organism evidence="2 3">
    <name type="scientific">Paraburkholderia phenazinium</name>
    <dbReference type="NCBI Taxonomy" id="60549"/>
    <lineage>
        <taxon>Bacteria</taxon>
        <taxon>Pseudomonadati</taxon>
        <taxon>Pseudomonadota</taxon>
        <taxon>Betaproteobacteria</taxon>
        <taxon>Burkholderiales</taxon>
        <taxon>Burkholderiaceae</taxon>
        <taxon>Paraburkholderia</taxon>
    </lineage>
</organism>
<dbReference type="Gene3D" id="3.40.710.10">
    <property type="entry name" value="DD-peptidase/beta-lactamase superfamily"/>
    <property type="match status" value="1"/>
</dbReference>
<name>A0A1N6KVZ7_9BURK</name>